<protein>
    <submittedName>
        <fullName evidence="1">Uncharacterized protein</fullName>
    </submittedName>
</protein>
<proteinExistence type="predicted"/>
<dbReference type="EMBL" id="BK032511">
    <property type="protein sequence ID" value="DAF44325.1"/>
    <property type="molecule type" value="Genomic_DNA"/>
</dbReference>
<sequence>MIDLLESCNALYFLQASLNIGSLNSDSVSPESLIASSCLSCSEY</sequence>
<evidence type="ECO:0000313" key="1">
    <source>
        <dbReference type="EMBL" id="DAF44325.1"/>
    </source>
</evidence>
<accession>A0A8S5RZX7</accession>
<name>A0A8S5RZX7_9CAUD</name>
<reference evidence="1" key="1">
    <citation type="journal article" date="2021" name="Proc. Natl. Acad. Sci. U.S.A.">
        <title>A Catalog of Tens of Thousands of Viruses from Human Metagenomes Reveals Hidden Associations with Chronic Diseases.</title>
        <authorList>
            <person name="Tisza M.J."/>
            <person name="Buck C.B."/>
        </authorList>
    </citation>
    <scope>NUCLEOTIDE SEQUENCE</scope>
    <source>
        <strain evidence="1">Ct8Lf7</strain>
    </source>
</reference>
<organism evidence="1">
    <name type="scientific">Podoviridae sp. ct8Lf7</name>
    <dbReference type="NCBI Taxonomy" id="2827723"/>
    <lineage>
        <taxon>Viruses</taxon>
        <taxon>Duplodnaviria</taxon>
        <taxon>Heunggongvirae</taxon>
        <taxon>Uroviricota</taxon>
        <taxon>Caudoviricetes</taxon>
    </lineage>
</organism>